<organism evidence="1">
    <name type="scientific">marine sediment metagenome</name>
    <dbReference type="NCBI Taxonomy" id="412755"/>
    <lineage>
        <taxon>unclassified sequences</taxon>
        <taxon>metagenomes</taxon>
        <taxon>ecological metagenomes</taxon>
    </lineage>
</organism>
<dbReference type="EMBL" id="LAZR01039766">
    <property type="protein sequence ID" value="KKL16187.1"/>
    <property type="molecule type" value="Genomic_DNA"/>
</dbReference>
<dbReference type="AlphaFoldDB" id="A0A0F9BQP1"/>
<gene>
    <name evidence="1" type="ORF">LCGC14_2498110</name>
</gene>
<sequence>RPTFARGKKAPLAAFKSFGINSIELYMRLLRRTDFTTAKGKRAGKALAAIMFVSAAATGWEGLPFHDFMAAILNRYKELFGEEFDVDDWAQEIASDMTGPDVAEVLRFGLTRLTPFDLSGRLKTVSAPLGVSRAIESGNILDVTYPTSMAGRADFGGAVAGEDRALEGFLPGAVRGLARARRLSKEGGLKTRAGRQIPFVGGGEKLSGMEMFGQAVGVTPTRVSRAWQLEGWRYRLATGTQKVRDRFVNDIVDAIRAGEDTSKAYSEIIKFNASRPPERQIDLTTLNQSIEAKLRLKGTGAEEGALKRIPRAKRHLASPSFITGQ</sequence>
<name>A0A0F9BQP1_9ZZZZ</name>
<accession>A0A0F9BQP1</accession>
<dbReference type="NCBIfam" id="NF032893">
    <property type="entry name" value="tail-700"/>
    <property type="match status" value="1"/>
</dbReference>
<proteinExistence type="predicted"/>
<feature type="non-terminal residue" evidence="1">
    <location>
        <position position="1"/>
    </location>
</feature>
<reference evidence="1" key="1">
    <citation type="journal article" date="2015" name="Nature">
        <title>Complex archaea that bridge the gap between prokaryotes and eukaryotes.</title>
        <authorList>
            <person name="Spang A."/>
            <person name="Saw J.H."/>
            <person name="Jorgensen S.L."/>
            <person name="Zaremba-Niedzwiedzka K."/>
            <person name="Martijn J."/>
            <person name="Lind A.E."/>
            <person name="van Eijk R."/>
            <person name="Schleper C."/>
            <person name="Guy L."/>
            <person name="Ettema T.J."/>
        </authorList>
    </citation>
    <scope>NUCLEOTIDE SEQUENCE</scope>
</reference>
<protein>
    <submittedName>
        <fullName evidence="1">Uncharacterized protein</fullName>
    </submittedName>
</protein>
<comment type="caution">
    <text evidence="1">The sequence shown here is derived from an EMBL/GenBank/DDBJ whole genome shotgun (WGS) entry which is preliminary data.</text>
</comment>
<evidence type="ECO:0000313" key="1">
    <source>
        <dbReference type="EMBL" id="KKL16187.1"/>
    </source>
</evidence>